<dbReference type="RefSeq" id="WP_089984744.1">
    <property type="nucleotide sequence ID" value="NZ_FMVP01000002.1"/>
</dbReference>
<feature type="chain" id="PRO_5030873790" evidence="3">
    <location>
        <begin position="22"/>
        <end position="316"/>
    </location>
</feature>
<feature type="region of interest" description="Disordered" evidence="1">
    <location>
        <begin position="215"/>
        <end position="249"/>
    </location>
</feature>
<keyword evidence="2" id="KW-0472">Membrane</keyword>
<feature type="region of interest" description="Disordered" evidence="1">
    <location>
        <begin position="266"/>
        <end position="287"/>
    </location>
</feature>
<dbReference type="Proteomes" id="UP000199410">
    <property type="component" value="Unassembled WGS sequence"/>
</dbReference>
<evidence type="ECO:0000313" key="4">
    <source>
        <dbReference type="EMBL" id="SEP72418.1"/>
    </source>
</evidence>
<organism evidence="4 5">
    <name type="scientific">Lysinibacillus fusiformis</name>
    <dbReference type="NCBI Taxonomy" id="28031"/>
    <lineage>
        <taxon>Bacteria</taxon>
        <taxon>Bacillati</taxon>
        <taxon>Bacillota</taxon>
        <taxon>Bacilli</taxon>
        <taxon>Bacillales</taxon>
        <taxon>Bacillaceae</taxon>
        <taxon>Lysinibacillus</taxon>
    </lineage>
</organism>
<feature type="compositionally biased region" description="Basic and acidic residues" evidence="1">
    <location>
        <begin position="216"/>
        <end position="246"/>
    </location>
</feature>
<feature type="compositionally biased region" description="Polar residues" evidence="1">
    <location>
        <begin position="271"/>
        <end position="287"/>
    </location>
</feature>
<dbReference type="AlphaFoldDB" id="A0A1H9A8U1"/>
<comment type="caution">
    <text evidence="4">The sequence shown here is derived from an EMBL/GenBank/DDBJ whole genome shotgun (WGS) entry which is preliminary data.</text>
</comment>
<protein>
    <submittedName>
        <fullName evidence="4">LPXTG-motif cell wall anchor domain-containing protein</fullName>
    </submittedName>
</protein>
<dbReference type="NCBIfam" id="TIGR01167">
    <property type="entry name" value="LPXTG_anchor"/>
    <property type="match status" value="1"/>
</dbReference>
<keyword evidence="2" id="KW-1133">Transmembrane helix</keyword>
<proteinExistence type="predicted"/>
<gene>
    <name evidence="4" type="ORF">SAMN02787113_00425</name>
</gene>
<accession>A0A1H9A8U1</accession>
<evidence type="ECO:0000256" key="2">
    <source>
        <dbReference type="SAM" id="Phobius"/>
    </source>
</evidence>
<feature type="transmembrane region" description="Helical" evidence="2">
    <location>
        <begin position="294"/>
        <end position="312"/>
    </location>
</feature>
<reference evidence="4 5" key="1">
    <citation type="submission" date="2016-10" db="EMBL/GenBank/DDBJ databases">
        <authorList>
            <person name="Varghese N."/>
            <person name="Submissions S."/>
        </authorList>
    </citation>
    <scope>NUCLEOTIDE SEQUENCE [LARGE SCALE GENOMIC DNA]</scope>
    <source>
        <strain evidence="4 5">TC-13</strain>
    </source>
</reference>
<keyword evidence="2" id="KW-0812">Transmembrane</keyword>
<feature type="signal peptide" evidence="3">
    <location>
        <begin position="1"/>
        <end position="21"/>
    </location>
</feature>
<evidence type="ECO:0000313" key="5">
    <source>
        <dbReference type="Proteomes" id="UP000199410"/>
    </source>
</evidence>
<dbReference type="EMBL" id="FOEL01000002">
    <property type="protein sequence ID" value="SEP72418.1"/>
    <property type="molecule type" value="Genomic_DNA"/>
</dbReference>
<sequence>MRKYLLLLLMSTLFMAPAAYAHTMDKSTLFTDVPETTSTIKDIMVLHSIGLLGYNGKDMALNPTDNLSRKDFASWVGGFFGLEGATVDELAQAAQKEEYISSLEGDLTYKEINTALFHHKLEVENPDATMTKEEYITFLTEHLDVDMGGHTLLQMGGFAEGPTGTIEDVVTGDETGIIINGKTYMLSGHPRIFAESTDAKSWVGQQLERSIFTTAGDHHHGHDGDQEEGHGDHAEGHGDSHEHEASASDEATLQYVQISTAQVAKEDAKEVQSSNATTKEQQTAATDDTTSNTVWMIAILIVLAAIFALVFVKRKK</sequence>
<keyword evidence="3" id="KW-0732">Signal</keyword>
<name>A0A1H9A8U1_9BACI</name>
<evidence type="ECO:0000256" key="3">
    <source>
        <dbReference type="SAM" id="SignalP"/>
    </source>
</evidence>
<evidence type="ECO:0000256" key="1">
    <source>
        <dbReference type="SAM" id="MobiDB-lite"/>
    </source>
</evidence>